<dbReference type="PROSITE" id="PS51186">
    <property type="entry name" value="GNAT"/>
    <property type="match status" value="1"/>
</dbReference>
<organism evidence="3 4">
    <name type="scientific">Conoideocrella luteorostrata</name>
    <dbReference type="NCBI Taxonomy" id="1105319"/>
    <lineage>
        <taxon>Eukaryota</taxon>
        <taxon>Fungi</taxon>
        <taxon>Dikarya</taxon>
        <taxon>Ascomycota</taxon>
        <taxon>Pezizomycotina</taxon>
        <taxon>Sordariomycetes</taxon>
        <taxon>Hypocreomycetidae</taxon>
        <taxon>Hypocreales</taxon>
        <taxon>Clavicipitaceae</taxon>
        <taxon>Conoideocrella</taxon>
    </lineage>
</organism>
<accession>A0AAJ0CDU1</accession>
<evidence type="ECO:0000256" key="1">
    <source>
        <dbReference type="SAM" id="SignalP"/>
    </source>
</evidence>
<dbReference type="PANTHER" id="PTHR42791:SF1">
    <property type="entry name" value="N-ACETYLTRANSFERASE DOMAIN-CONTAINING PROTEIN"/>
    <property type="match status" value="1"/>
</dbReference>
<dbReference type="SUPFAM" id="SSF55729">
    <property type="entry name" value="Acyl-CoA N-acyltransferases (Nat)"/>
    <property type="match status" value="1"/>
</dbReference>
<sequence>MSLASRPAVFVFIPLALVLIWATFSIPPASQPPAPLVPAGAMDLKLEDATVEDIPGIVDVYLAAFTDRFTAHLFPDRTDLPRWLADDYKKDMTTNHLTRFYKVTDVSVGKIVAFAQWEIPDRQAVPAGTAIKAKGKKDWPEGANAEFCDWFFGTLAKKRREIMGDTPFFLLRMMATLPEYQRHGIGSSLIRKGLQQANDQDTVSYVEGSPAGTPLYAHFGWVAKDKVPVLDGTWMITCMVRDPQPLPAMPKSHQVKEMK</sequence>
<evidence type="ECO:0000259" key="2">
    <source>
        <dbReference type="PROSITE" id="PS51186"/>
    </source>
</evidence>
<dbReference type="CDD" id="cd04301">
    <property type="entry name" value="NAT_SF"/>
    <property type="match status" value="1"/>
</dbReference>
<protein>
    <recommendedName>
        <fullName evidence="2">N-acetyltransferase domain-containing protein</fullName>
    </recommendedName>
</protein>
<dbReference type="Gene3D" id="3.40.630.30">
    <property type="match status" value="1"/>
</dbReference>
<dbReference type="InterPro" id="IPR016181">
    <property type="entry name" value="Acyl_CoA_acyltransferase"/>
</dbReference>
<keyword evidence="4" id="KW-1185">Reference proteome</keyword>
<proteinExistence type="predicted"/>
<feature type="domain" description="N-acetyltransferase" evidence="2">
    <location>
        <begin position="44"/>
        <end position="247"/>
    </location>
</feature>
<dbReference type="AlphaFoldDB" id="A0AAJ0CDU1"/>
<dbReference type="EMBL" id="JASWJB010000556">
    <property type="protein sequence ID" value="KAK2589774.1"/>
    <property type="molecule type" value="Genomic_DNA"/>
</dbReference>
<feature type="signal peptide" evidence="1">
    <location>
        <begin position="1"/>
        <end position="25"/>
    </location>
</feature>
<evidence type="ECO:0000313" key="3">
    <source>
        <dbReference type="EMBL" id="KAK2589774.1"/>
    </source>
</evidence>
<dbReference type="InterPro" id="IPR052523">
    <property type="entry name" value="Trichothecene_AcTrans"/>
</dbReference>
<dbReference type="InterPro" id="IPR000182">
    <property type="entry name" value="GNAT_dom"/>
</dbReference>
<reference evidence="3" key="1">
    <citation type="submission" date="2023-06" db="EMBL/GenBank/DDBJ databases">
        <title>Conoideocrella luteorostrata (Hypocreales: Clavicipitaceae), a potential biocontrol fungus for elongate hemlock scale in United States Christmas tree production areas.</title>
        <authorList>
            <person name="Barrett H."/>
            <person name="Lovett B."/>
            <person name="Macias A.M."/>
            <person name="Stajich J.E."/>
            <person name="Kasson M.T."/>
        </authorList>
    </citation>
    <scope>NUCLEOTIDE SEQUENCE</scope>
    <source>
        <strain evidence="3">ARSEF 14590</strain>
    </source>
</reference>
<evidence type="ECO:0000313" key="4">
    <source>
        <dbReference type="Proteomes" id="UP001251528"/>
    </source>
</evidence>
<name>A0AAJ0CDU1_9HYPO</name>
<dbReference type="Pfam" id="PF13673">
    <property type="entry name" value="Acetyltransf_10"/>
    <property type="match status" value="1"/>
</dbReference>
<keyword evidence="1" id="KW-0732">Signal</keyword>
<dbReference type="Proteomes" id="UP001251528">
    <property type="component" value="Unassembled WGS sequence"/>
</dbReference>
<dbReference type="PANTHER" id="PTHR42791">
    <property type="entry name" value="GNAT FAMILY ACETYLTRANSFERASE"/>
    <property type="match status" value="1"/>
</dbReference>
<dbReference type="GO" id="GO:0016747">
    <property type="term" value="F:acyltransferase activity, transferring groups other than amino-acyl groups"/>
    <property type="evidence" value="ECO:0007669"/>
    <property type="project" value="InterPro"/>
</dbReference>
<comment type="caution">
    <text evidence="3">The sequence shown here is derived from an EMBL/GenBank/DDBJ whole genome shotgun (WGS) entry which is preliminary data.</text>
</comment>
<feature type="chain" id="PRO_5042562633" description="N-acetyltransferase domain-containing protein" evidence="1">
    <location>
        <begin position="26"/>
        <end position="259"/>
    </location>
</feature>
<gene>
    <name evidence="3" type="ORF">QQS21_012545</name>
</gene>